<keyword evidence="1" id="KW-0732">Signal</keyword>
<accession>A0ABP9D029</accession>
<evidence type="ECO:0008006" key="4">
    <source>
        <dbReference type="Google" id="ProtNLM"/>
    </source>
</evidence>
<evidence type="ECO:0000313" key="3">
    <source>
        <dbReference type="Proteomes" id="UP001500298"/>
    </source>
</evidence>
<organism evidence="2 3">
    <name type="scientific">Algivirga pacifica</name>
    <dbReference type="NCBI Taxonomy" id="1162670"/>
    <lineage>
        <taxon>Bacteria</taxon>
        <taxon>Pseudomonadati</taxon>
        <taxon>Bacteroidota</taxon>
        <taxon>Cytophagia</taxon>
        <taxon>Cytophagales</taxon>
        <taxon>Flammeovirgaceae</taxon>
        <taxon>Algivirga</taxon>
    </lineage>
</organism>
<evidence type="ECO:0000313" key="2">
    <source>
        <dbReference type="EMBL" id="GAA4822862.1"/>
    </source>
</evidence>
<dbReference type="Proteomes" id="UP001500298">
    <property type="component" value="Unassembled WGS sequence"/>
</dbReference>
<sequence>MKTIQKLFYLMMILGVIATATSCSDDDEDDDDNGNGDPTLVEDAEAAWEAVDGTDTATGAGDLTADWAAGWAVAEDYPGMEVDVALIDEAKEAGRVLTGRIDSAVVIAEDEIWILQGGVHFDAPGSLTIGAGAMIVDERDPESDDPDLAAQAVGYILIEKGATINAEGTVDKVIVMTSTNKERGAWGGLIINGEAPINVGDNNGEAEAEISGSRYGGNTADDNSGTLRYLRVEFTGNVITADKEHNGITFNGVGSGTTLEYLQSHQGNDDGFEWFGGTVEANFLVSTGSEDDSFDWTFGWVGGGSNWIGIQSSDAGDRGIEGDNNVNNNVATPYSNPTLTNITLVGRSADGKAGIKLREGTRGSISNVLIQDFLIGIDVQHDPTLQNIVDGELTVETYQADNVGEVVIFKGDE</sequence>
<protein>
    <recommendedName>
        <fullName evidence="4">Right handed beta helix region</fullName>
    </recommendedName>
</protein>
<reference evidence="3" key="1">
    <citation type="journal article" date="2019" name="Int. J. Syst. Evol. Microbiol.">
        <title>The Global Catalogue of Microorganisms (GCM) 10K type strain sequencing project: providing services to taxonomists for standard genome sequencing and annotation.</title>
        <authorList>
            <consortium name="The Broad Institute Genomics Platform"/>
            <consortium name="The Broad Institute Genome Sequencing Center for Infectious Disease"/>
            <person name="Wu L."/>
            <person name="Ma J."/>
        </authorList>
    </citation>
    <scope>NUCLEOTIDE SEQUENCE [LARGE SCALE GENOMIC DNA]</scope>
    <source>
        <strain evidence="3">JCM 18326</strain>
    </source>
</reference>
<dbReference type="PANTHER" id="PTHR41339">
    <property type="entry name" value="LIPL48"/>
    <property type="match status" value="1"/>
</dbReference>
<name>A0ABP9D029_9BACT</name>
<dbReference type="RefSeq" id="WP_345368774.1">
    <property type="nucleotide sequence ID" value="NZ_BAABJX010000007.1"/>
</dbReference>
<comment type="caution">
    <text evidence="2">The sequence shown here is derived from an EMBL/GenBank/DDBJ whole genome shotgun (WGS) entry which is preliminary data.</text>
</comment>
<dbReference type="EMBL" id="BAABJX010000007">
    <property type="protein sequence ID" value="GAA4822862.1"/>
    <property type="molecule type" value="Genomic_DNA"/>
</dbReference>
<feature type="chain" id="PRO_5045864852" description="Right handed beta helix region" evidence="1">
    <location>
        <begin position="23"/>
        <end position="413"/>
    </location>
</feature>
<keyword evidence="3" id="KW-1185">Reference proteome</keyword>
<proteinExistence type="predicted"/>
<dbReference type="PANTHER" id="PTHR41339:SF1">
    <property type="entry name" value="SECRETED PROTEIN"/>
    <property type="match status" value="1"/>
</dbReference>
<feature type="signal peptide" evidence="1">
    <location>
        <begin position="1"/>
        <end position="22"/>
    </location>
</feature>
<dbReference type="PROSITE" id="PS51257">
    <property type="entry name" value="PROKAR_LIPOPROTEIN"/>
    <property type="match status" value="1"/>
</dbReference>
<evidence type="ECO:0000256" key="1">
    <source>
        <dbReference type="SAM" id="SignalP"/>
    </source>
</evidence>
<gene>
    <name evidence="2" type="ORF">GCM10023331_04100</name>
</gene>